<dbReference type="SUPFAM" id="SSF69645">
    <property type="entry name" value="Arp2/3 complex subunits"/>
    <property type="match status" value="1"/>
</dbReference>
<comment type="caution">
    <text evidence="6">The sequence shown here is derived from an EMBL/GenBank/DDBJ whole genome shotgun (WGS) entry which is preliminary data.</text>
</comment>
<keyword evidence="3" id="KW-0963">Cytoplasm</keyword>
<comment type="subcellular location">
    <subcellularLocation>
        <location evidence="1">Cytoplasm</location>
        <location evidence="1">Cytoskeleton</location>
    </subcellularLocation>
</comment>
<sequence>MSATLRPYLNTVRATLQAAMCLENFSSQVVERHNKPEVEVRSSKELLLQPVVISRNEKEKVLIEGSINSVRVSIAVKQADEIEKILCHKFMRFMMMRAENFFILRRKPVEGYDISFLITNFHTEQMYKHKLVDFVIHFMEEIDKEISEMKLSVNARARIVAEEFLKNLQAFLLPYDEPVSETFMVVDNTYIWQPSYPELAPGSKRLPTLLARFGLKSALRSHEIAMHGAVTGASRGAGKAGS</sequence>
<dbReference type="Pfam" id="PF05856">
    <property type="entry name" value="ARPC4"/>
    <property type="match status" value="1"/>
</dbReference>
<dbReference type="EMBL" id="CAUEEQ010004670">
    <property type="protein sequence ID" value="CAJ0927882.1"/>
    <property type="molecule type" value="Genomic_DNA"/>
</dbReference>
<keyword evidence="4" id="KW-0009">Actin-binding</keyword>
<dbReference type="Proteomes" id="UP001176940">
    <property type="component" value="Unassembled WGS sequence"/>
</dbReference>
<dbReference type="InterPro" id="IPR034666">
    <property type="entry name" value="ARPC2/4"/>
</dbReference>
<evidence type="ECO:0000256" key="1">
    <source>
        <dbReference type="ARBA" id="ARBA00004245"/>
    </source>
</evidence>
<dbReference type="PANTHER" id="PTHR22629:SF0">
    <property type="entry name" value="ACTIN-RELATED PROTEIN 2_3 COMPLEX SUBUNIT 4"/>
    <property type="match status" value="1"/>
</dbReference>
<organism evidence="6 7">
    <name type="scientific">Ranitomeya imitator</name>
    <name type="common">mimic poison frog</name>
    <dbReference type="NCBI Taxonomy" id="111125"/>
    <lineage>
        <taxon>Eukaryota</taxon>
        <taxon>Metazoa</taxon>
        <taxon>Chordata</taxon>
        <taxon>Craniata</taxon>
        <taxon>Vertebrata</taxon>
        <taxon>Euteleostomi</taxon>
        <taxon>Amphibia</taxon>
        <taxon>Batrachia</taxon>
        <taxon>Anura</taxon>
        <taxon>Neobatrachia</taxon>
        <taxon>Hyloidea</taxon>
        <taxon>Dendrobatidae</taxon>
        <taxon>Dendrobatinae</taxon>
        <taxon>Ranitomeya</taxon>
    </lineage>
</organism>
<evidence type="ECO:0000256" key="5">
    <source>
        <dbReference type="ARBA" id="ARBA00023212"/>
    </source>
</evidence>
<accession>A0ABN9KXB3</accession>
<gene>
    <name evidence="6" type="ORF">RIMI_LOCUS3178189</name>
</gene>
<evidence type="ECO:0000256" key="2">
    <source>
        <dbReference type="ARBA" id="ARBA00005919"/>
    </source>
</evidence>
<evidence type="ECO:0000256" key="4">
    <source>
        <dbReference type="ARBA" id="ARBA00023203"/>
    </source>
</evidence>
<proteinExistence type="inferred from homology"/>
<keyword evidence="5" id="KW-0206">Cytoskeleton</keyword>
<evidence type="ECO:0000313" key="7">
    <source>
        <dbReference type="Proteomes" id="UP001176940"/>
    </source>
</evidence>
<comment type="similarity">
    <text evidence="2">Belongs to the ARPC4 family.</text>
</comment>
<evidence type="ECO:0008006" key="8">
    <source>
        <dbReference type="Google" id="ProtNLM"/>
    </source>
</evidence>
<dbReference type="Gene3D" id="3.30.1460.20">
    <property type="match status" value="1"/>
</dbReference>
<name>A0ABN9KXB3_9NEOB</name>
<dbReference type="InterPro" id="IPR008384">
    <property type="entry name" value="ARPC4"/>
</dbReference>
<evidence type="ECO:0000313" key="6">
    <source>
        <dbReference type="EMBL" id="CAJ0927882.1"/>
    </source>
</evidence>
<reference evidence="6" key="1">
    <citation type="submission" date="2023-07" db="EMBL/GenBank/DDBJ databases">
        <authorList>
            <person name="Stuckert A."/>
        </authorList>
    </citation>
    <scope>NUCLEOTIDE SEQUENCE</scope>
</reference>
<protein>
    <recommendedName>
        <fullName evidence="8">Actin-related protein 2/3 complex subunit 4</fullName>
    </recommendedName>
</protein>
<evidence type="ECO:0000256" key="3">
    <source>
        <dbReference type="ARBA" id="ARBA00022490"/>
    </source>
</evidence>
<keyword evidence="7" id="KW-1185">Reference proteome</keyword>
<dbReference type="PANTHER" id="PTHR22629">
    <property type="entry name" value="ARP2/3 COMPLEX 20 KD SUBUNIT"/>
    <property type="match status" value="1"/>
</dbReference>